<organism evidence="4 5">
    <name type="scientific">Archaeoglobus sulfaticallidus PM70-1</name>
    <dbReference type="NCBI Taxonomy" id="387631"/>
    <lineage>
        <taxon>Archaea</taxon>
        <taxon>Methanobacteriati</taxon>
        <taxon>Methanobacteriota</taxon>
        <taxon>Archaeoglobi</taxon>
        <taxon>Archaeoglobales</taxon>
        <taxon>Archaeoglobaceae</taxon>
        <taxon>Archaeoglobus</taxon>
    </lineage>
</organism>
<evidence type="ECO:0000256" key="2">
    <source>
        <dbReference type="PROSITE-ProRule" id="PRU00703"/>
    </source>
</evidence>
<feature type="domain" description="CBS" evidence="3">
    <location>
        <begin position="85"/>
        <end position="141"/>
    </location>
</feature>
<dbReference type="SUPFAM" id="SSF54631">
    <property type="entry name" value="CBS-domain pair"/>
    <property type="match status" value="1"/>
</dbReference>
<keyword evidence="5" id="KW-1185">Reference proteome</keyword>
<dbReference type="HOGENOM" id="CLU_040681_9_1_2"/>
<dbReference type="OrthoDB" id="8919at2157"/>
<sequence length="144" mass="16291">MEEHEKFLVKDFMTEDVLSIDEEMSVDDAMNLVIDKKYNALPVTKNGKLIGIVSRMDLIKMFSVGLSPVYVDIWKTSSKKVKHIMRKAVVTVTPDDTIKAAADLIVEYRIRSLPVVDKEKNLVGIITVGDVLRAFMEMKRSNMG</sequence>
<dbReference type="GeneID" id="15391908"/>
<dbReference type="InterPro" id="IPR000644">
    <property type="entry name" value="CBS_dom"/>
</dbReference>
<evidence type="ECO:0000313" key="5">
    <source>
        <dbReference type="Proteomes" id="UP000013307"/>
    </source>
</evidence>
<name>N0BJG5_9EURY</name>
<accession>N0BJG5</accession>
<dbReference type="InterPro" id="IPR046342">
    <property type="entry name" value="CBS_dom_sf"/>
</dbReference>
<dbReference type="KEGG" id="ast:Asulf_00262"/>
<dbReference type="eggNOG" id="arCOG02569">
    <property type="taxonomic scope" value="Archaea"/>
</dbReference>
<evidence type="ECO:0000259" key="3">
    <source>
        <dbReference type="PROSITE" id="PS51371"/>
    </source>
</evidence>
<dbReference type="InterPro" id="IPR051257">
    <property type="entry name" value="Diverse_CBS-Domain"/>
</dbReference>
<keyword evidence="1 2" id="KW-0129">CBS domain</keyword>
<protein>
    <recommendedName>
        <fullName evidence="3">CBS domain-containing protein</fullName>
    </recommendedName>
</protein>
<evidence type="ECO:0000313" key="4">
    <source>
        <dbReference type="EMBL" id="AGK60295.1"/>
    </source>
</evidence>
<dbReference type="PANTHER" id="PTHR43080">
    <property type="entry name" value="CBS DOMAIN-CONTAINING PROTEIN CBSX3, MITOCHONDRIAL"/>
    <property type="match status" value="1"/>
</dbReference>
<dbReference type="AlphaFoldDB" id="N0BJG5"/>
<feature type="domain" description="CBS" evidence="3">
    <location>
        <begin position="13"/>
        <end position="69"/>
    </location>
</feature>
<dbReference type="PANTHER" id="PTHR43080:SF2">
    <property type="entry name" value="CBS DOMAIN-CONTAINING PROTEIN"/>
    <property type="match status" value="1"/>
</dbReference>
<dbReference type="SMART" id="SM00116">
    <property type="entry name" value="CBS"/>
    <property type="match status" value="2"/>
</dbReference>
<proteinExistence type="predicted"/>
<dbReference type="EMBL" id="CP005290">
    <property type="protein sequence ID" value="AGK60295.1"/>
    <property type="molecule type" value="Genomic_DNA"/>
</dbReference>
<dbReference type="RefSeq" id="WP_015589894.1">
    <property type="nucleotide sequence ID" value="NC_021169.1"/>
</dbReference>
<reference evidence="4 5" key="1">
    <citation type="journal article" date="2013" name="Genome Announc.">
        <title>Complete Genome Sequence of the Thermophilic and Facultatively Chemolithoautotrophic Sulfate Reducer Archaeoglobus sulfaticallidus Strain PM70-1T.</title>
        <authorList>
            <person name="Stokke R."/>
            <person name="Hocking W.P."/>
            <person name="Steinsbu B.O."/>
            <person name="Steen I.H."/>
        </authorList>
    </citation>
    <scope>NUCLEOTIDE SEQUENCE [LARGE SCALE GENOMIC DNA]</scope>
    <source>
        <strain evidence="4">PM70-1</strain>
    </source>
</reference>
<dbReference type="STRING" id="387631.Asulf_00262"/>
<dbReference type="Pfam" id="PF00571">
    <property type="entry name" value="CBS"/>
    <property type="match status" value="2"/>
</dbReference>
<dbReference type="Proteomes" id="UP000013307">
    <property type="component" value="Chromosome"/>
</dbReference>
<gene>
    <name evidence="4" type="ORF">Asulf_00262</name>
</gene>
<dbReference type="Gene3D" id="3.10.580.10">
    <property type="entry name" value="CBS-domain"/>
    <property type="match status" value="2"/>
</dbReference>
<dbReference type="PROSITE" id="PS51371">
    <property type="entry name" value="CBS"/>
    <property type="match status" value="2"/>
</dbReference>
<evidence type="ECO:0000256" key="1">
    <source>
        <dbReference type="ARBA" id="ARBA00023122"/>
    </source>
</evidence>